<dbReference type="EMBL" id="CP048993">
    <property type="protein sequence ID" value="QID81024.1"/>
    <property type="molecule type" value="Genomic_DNA"/>
</dbReference>
<name>A0A6C1DXQ7_SACPS</name>
<dbReference type="Proteomes" id="UP000501346">
    <property type="component" value="Chromosome ScXII"/>
</dbReference>
<organism evidence="2 3">
    <name type="scientific">Saccharomyces pastorianus</name>
    <name type="common">Lager yeast</name>
    <name type="synonym">Saccharomyces cerevisiae x Saccharomyces eubayanus</name>
    <dbReference type="NCBI Taxonomy" id="27292"/>
    <lineage>
        <taxon>Eukaryota</taxon>
        <taxon>Fungi</taxon>
        <taxon>Dikarya</taxon>
        <taxon>Ascomycota</taxon>
        <taxon>Saccharomycotina</taxon>
        <taxon>Saccharomycetes</taxon>
        <taxon>Saccharomycetales</taxon>
        <taxon>Saccharomycetaceae</taxon>
        <taxon>Saccharomyces</taxon>
    </lineage>
</organism>
<proteinExistence type="predicted"/>
<reference evidence="2 3" key="1">
    <citation type="journal article" date="2019" name="BMC Genomics">
        <title>Chromosome level assembly and comparative genome analysis confirm lager-brewing yeasts originated from a single hybridization.</title>
        <authorList>
            <person name="Salazar A.N."/>
            <person name="Gorter de Vries A.R."/>
            <person name="van den Broek M."/>
            <person name="Brouwers N."/>
            <person name="de la Torre Cortes P."/>
            <person name="Kuijpers N.G.A."/>
            <person name="Daran J.G."/>
            <person name="Abeel T."/>
        </authorList>
    </citation>
    <scope>NUCLEOTIDE SEQUENCE [LARGE SCALE GENOMIC DNA]</scope>
    <source>
        <strain evidence="2 3">CBS 1483</strain>
    </source>
</reference>
<evidence type="ECO:0000313" key="3">
    <source>
        <dbReference type="Proteomes" id="UP000501346"/>
    </source>
</evidence>
<evidence type="ECO:0000313" key="2">
    <source>
        <dbReference type="EMBL" id="QID81024.1"/>
    </source>
</evidence>
<dbReference type="OrthoDB" id="4052116at2759"/>
<keyword evidence="3" id="KW-1185">Reference proteome</keyword>
<evidence type="ECO:0000256" key="1">
    <source>
        <dbReference type="SAM" id="MobiDB-lite"/>
    </source>
</evidence>
<protein>
    <submittedName>
        <fullName evidence="2">Uncharacterized protein</fullName>
    </submittedName>
</protein>
<feature type="region of interest" description="Disordered" evidence="1">
    <location>
        <begin position="72"/>
        <end position="91"/>
    </location>
</feature>
<gene>
    <name evidence="2" type="ORF">GRS66_003382</name>
</gene>
<dbReference type="AlphaFoldDB" id="A0A6C1DXQ7"/>
<sequence length="428" mass="49506">MVNNIMHEYVPPSQRLFHSRHRITRNDLKEEALHSGTTDWTTILDTTIDKDTNLISYAVPIIDNFAIPRANSQGSPVAPSPNHRSTMYSSSSSSASSVFSDGLFNPNNNRNSSGSSSLVIRPQKNLSVDSLIQENKRKINSEKESLSLIANNNDETLCTHTDPSIQNLIKSETKRNILNLKFQNRNLFRRELKLEKFWSNLRSCHTSGDETDLLLVISKHNLYWFGIPNDFRLPIYKRCLYHYSELDEAGFFSQYANNSLYLAIRKCCNNEEQETLSRSIFINLTKNVTWLNSRFDDNKDNKNSYTVTEGKFYQDFPNLYYHLKDKLKLNVIMDFIKPVIRNFMTNALNKHKLDGIGLELLDILIVTTYYGPNKINAFLMDTFILNLLKQCHYKFFVSNISELVIQISKIDCDLVILLEDLRSRIDLD</sequence>
<accession>A0A6C1DXQ7</accession>